<feature type="region of interest" description="Disordered" evidence="4">
    <location>
        <begin position="1"/>
        <end position="43"/>
    </location>
</feature>
<feature type="compositionally biased region" description="Low complexity" evidence="4">
    <location>
        <begin position="1"/>
        <end position="17"/>
    </location>
</feature>
<evidence type="ECO:0000256" key="4">
    <source>
        <dbReference type="SAM" id="MobiDB-lite"/>
    </source>
</evidence>
<dbReference type="InterPro" id="IPR038765">
    <property type="entry name" value="Papain-like_cys_pep_sf"/>
</dbReference>
<evidence type="ECO:0000256" key="2">
    <source>
        <dbReference type="ARBA" id="ARBA00022670"/>
    </source>
</evidence>
<dbReference type="InterPro" id="IPR003653">
    <property type="entry name" value="Peptidase_C48_C"/>
</dbReference>
<comment type="caution">
    <text evidence="6">The sequence shown here is derived from an EMBL/GenBank/DDBJ whole genome shotgun (WGS) entry which is preliminary data.</text>
</comment>
<keyword evidence="3" id="KW-0378">Hydrolase</keyword>
<feature type="compositionally biased region" description="Basic and acidic residues" evidence="4">
    <location>
        <begin position="27"/>
        <end position="42"/>
    </location>
</feature>
<dbReference type="GO" id="GO:0008234">
    <property type="term" value="F:cysteine-type peptidase activity"/>
    <property type="evidence" value="ECO:0007669"/>
    <property type="project" value="InterPro"/>
</dbReference>
<reference evidence="6" key="1">
    <citation type="journal article" date="2020" name="Nat. Commun.">
        <title>Large-scale genome sequencing of mycorrhizal fungi provides insights into the early evolution of symbiotic traits.</title>
        <authorList>
            <person name="Miyauchi S."/>
            <person name="Kiss E."/>
            <person name="Kuo A."/>
            <person name="Drula E."/>
            <person name="Kohler A."/>
            <person name="Sanchez-Garcia M."/>
            <person name="Morin E."/>
            <person name="Andreopoulos B."/>
            <person name="Barry K.W."/>
            <person name="Bonito G."/>
            <person name="Buee M."/>
            <person name="Carver A."/>
            <person name="Chen C."/>
            <person name="Cichocki N."/>
            <person name="Clum A."/>
            <person name="Culley D."/>
            <person name="Crous P.W."/>
            <person name="Fauchery L."/>
            <person name="Girlanda M."/>
            <person name="Hayes R.D."/>
            <person name="Keri Z."/>
            <person name="LaButti K."/>
            <person name="Lipzen A."/>
            <person name="Lombard V."/>
            <person name="Magnuson J."/>
            <person name="Maillard F."/>
            <person name="Murat C."/>
            <person name="Nolan M."/>
            <person name="Ohm R.A."/>
            <person name="Pangilinan J."/>
            <person name="Pereira M.F."/>
            <person name="Perotto S."/>
            <person name="Peter M."/>
            <person name="Pfister S."/>
            <person name="Riley R."/>
            <person name="Sitrit Y."/>
            <person name="Stielow J.B."/>
            <person name="Szollosi G."/>
            <person name="Zifcakova L."/>
            <person name="Stursova M."/>
            <person name="Spatafora J.W."/>
            <person name="Tedersoo L."/>
            <person name="Vaario L.M."/>
            <person name="Yamada A."/>
            <person name="Yan M."/>
            <person name="Wang P."/>
            <person name="Xu J."/>
            <person name="Bruns T."/>
            <person name="Baldrian P."/>
            <person name="Vilgalys R."/>
            <person name="Dunand C."/>
            <person name="Henrissat B."/>
            <person name="Grigoriev I.V."/>
            <person name="Hibbett D."/>
            <person name="Nagy L.G."/>
            <person name="Martin F.M."/>
        </authorList>
    </citation>
    <scope>NUCLEOTIDE SEQUENCE</scope>
    <source>
        <strain evidence="6">UP504</strain>
    </source>
</reference>
<keyword evidence="2" id="KW-0645">Protease</keyword>
<organism evidence="6 7">
    <name type="scientific">Hydnum rufescens UP504</name>
    <dbReference type="NCBI Taxonomy" id="1448309"/>
    <lineage>
        <taxon>Eukaryota</taxon>
        <taxon>Fungi</taxon>
        <taxon>Dikarya</taxon>
        <taxon>Basidiomycota</taxon>
        <taxon>Agaricomycotina</taxon>
        <taxon>Agaricomycetes</taxon>
        <taxon>Cantharellales</taxon>
        <taxon>Hydnaceae</taxon>
        <taxon>Hydnum</taxon>
    </lineage>
</organism>
<name>A0A9P6DZC1_9AGAM</name>
<gene>
    <name evidence="6" type="ORF">BS47DRAFT_611339</name>
</gene>
<keyword evidence="7" id="KW-1185">Reference proteome</keyword>
<dbReference type="GO" id="GO:0019783">
    <property type="term" value="F:ubiquitin-like protein peptidase activity"/>
    <property type="evidence" value="ECO:0007669"/>
    <property type="project" value="UniProtKB-ARBA"/>
</dbReference>
<dbReference type="GO" id="GO:0006508">
    <property type="term" value="P:proteolysis"/>
    <property type="evidence" value="ECO:0007669"/>
    <property type="project" value="UniProtKB-KW"/>
</dbReference>
<dbReference type="PROSITE" id="PS50600">
    <property type="entry name" value="ULP_PROTEASE"/>
    <property type="match status" value="1"/>
</dbReference>
<proteinExistence type="inferred from homology"/>
<evidence type="ECO:0000313" key="6">
    <source>
        <dbReference type="EMBL" id="KAF9516864.1"/>
    </source>
</evidence>
<evidence type="ECO:0000256" key="1">
    <source>
        <dbReference type="ARBA" id="ARBA00005234"/>
    </source>
</evidence>
<dbReference type="Proteomes" id="UP000886523">
    <property type="component" value="Unassembled WGS sequence"/>
</dbReference>
<feature type="domain" description="Ubiquitin-like protease family profile" evidence="5">
    <location>
        <begin position="196"/>
        <end position="379"/>
    </location>
</feature>
<evidence type="ECO:0000313" key="7">
    <source>
        <dbReference type="Proteomes" id="UP000886523"/>
    </source>
</evidence>
<dbReference type="EMBL" id="MU128936">
    <property type="protein sequence ID" value="KAF9516864.1"/>
    <property type="molecule type" value="Genomic_DNA"/>
</dbReference>
<dbReference type="AlphaFoldDB" id="A0A9P6DZC1"/>
<dbReference type="Gene3D" id="3.40.395.10">
    <property type="entry name" value="Adenoviral Proteinase, Chain A"/>
    <property type="match status" value="1"/>
</dbReference>
<accession>A0A9P6DZC1</accession>
<dbReference type="SUPFAM" id="SSF54001">
    <property type="entry name" value="Cysteine proteinases"/>
    <property type="match status" value="1"/>
</dbReference>
<dbReference type="OrthoDB" id="2979847at2759"/>
<sequence length="428" mass="48955">MLSLRPRIQPNRQRPPQLTRPVSPTPDDQRRPPEPPREDEPPRVALIPASFKSEWVPNPRWTIQQLLDTILPPPADPRTITISPTFSPRGPTELDSAMCTVPVPPLTYVVILRDRAIRAIREGNRSVLSPYGDGRRYPLWTPTYWSEIAHVVEICAQYHEARNWLNAARVSRRADGELIPRIFDDWKKQPWSDLHRDLKADDPTAHLPQPDRLLPIISDRWLEDDQMDLLIRLTSVSVREQKKSGIVVPLRFWRELEHLDMNNGFFDSGHYPCLTDTWSQVSRGNLDLGFIVNNADGHMPGDKGTHWSAAVLSLSKGEFRYGDSLGRPPPLAFQGRLERWLRMYDPSGRRLQKGKDLKHATQTDGHSCGLISINSLEHYFLRYPLWTPETDADIRLSKYINLLEYNRGPPVGISPLCSYSVLSSLATT</sequence>
<evidence type="ECO:0000259" key="5">
    <source>
        <dbReference type="PROSITE" id="PS50600"/>
    </source>
</evidence>
<evidence type="ECO:0000256" key="3">
    <source>
        <dbReference type="ARBA" id="ARBA00022801"/>
    </source>
</evidence>
<comment type="similarity">
    <text evidence="1">Belongs to the peptidase C48 family.</text>
</comment>
<protein>
    <recommendedName>
        <fullName evidence="5">Ubiquitin-like protease family profile domain-containing protein</fullName>
    </recommendedName>
</protein>